<comment type="caution">
    <text evidence="3">The sequence shown here is derived from an EMBL/GenBank/DDBJ whole genome shotgun (WGS) entry which is preliminary data.</text>
</comment>
<evidence type="ECO:0000313" key="3">
    <source>
        <dbReference type="EMBL" id="OGG89168.1"/>
    </source>
</evidence>
<dbReference type="GO" id="GO:0045547">
    <property type="term" value="F:ditrans,polycis-polyprenyl diphosphate synthase [(2E,6E)-farnesyl diphosphate specific] activity"/>
    <property type="evidence" value="ECO:0007669"/>
    <property type="project" value="TreeGrafter"/>
</dbReference>
<dbReference type="Gene3D" id="3.40.1180.10">
    <property type="entry name" value="Decaprenyl diphosphate synthase-like"/>
    <property type="match status" value="1"/>
</dbReference>
<protein>
    <recommendedName>
        <fullName evidence="2">Isoprenyl transferase</fullName>
        <ecNumber evidence="2">2.5.1.-</ecNumber>
    </recommendedName>
</protein>
<feature type="binding site" evidence="2">
    <location>
        <position position="64"/>
    </location>
    <ligand>
        <name>substrate</name>
    </ligand>
</feature>
<accession>A0A1F6FTK8</accession>
<sequence length="227" mass="26576">MEKENLPQCVGFIMDGNRRWAKEQNLETLAGHTAGLDVFYEVSSWIKEMNIPHAVFYAFSTENWLRKKVEVDYLMQLFKLFLERMLAEIRQYQVRVRIIGRQNDFSVELQDLMQKLETESVEYTATTIWVALSYGGRAEIVSACNEAIKNGVPVDEESFSKLLFTNEMPDPDLIIRTSGEQRLSNFLPWQSIYSELFFTPTYWPAFTKEEFTRILAQYGDRQRRHGG</sequence>
<proteinExistence type="inferred from homology"/>
<dbReference type="InterPro" id="IPR001441">
    <property type="entry name" value="UPP_synth-like"/>
</dbReference>
<dbReference type="PANTHER" id="PTHR10291:SF0">
    <property type="entry name" value="DEHYDRODOLICHYL DIPHOSPHATE SYNTHASE 2"/>
    <property type="match status" value="1"/>
</dbReference>
<comment type="cofactor">
    <cofactor evidence="2">
        <name>Mg(2+)</name>
        <dbReference type="ChEBI" id="CHEBI:18420"/>
    </cofactor>
    <text evidence="2">Binds 2 magnesium ions per subunit.</text>
</comment>
<dbReference type="HAMAP" id="MF_01139">
    <property type="entry name" value="ISPT"/>
    <property type="match status" value="1"/>
</dbReference>
<keyword evidence="2" id="KW-0460">Magnesium</keyword>
<dbReference type="CDD" id="cd00475">
    <property type="entry name" value="Cis_IPPS"/>
    <property type="match status" value="1"/>
</dbReference>
<feature type="active site" evidence="2">
    <location>
        <position position="15"/>
    </location>
</feature>
<reference evidence="3 4" key="1">
    <citation type="journal article" date="2016" name="Nat. Commun.">
        <title>Thousands of microbial genomes shed light on interconnected biogeochemical processes in an aquifer system.</title>
        <authorList>
            <person name="Anantharaman K."/>
            <person name="Brown C.T."/>
            <person name="Hug L.A."/>
            <person name="Sharon I."/>
            <person name="Castelle C.J."/>
            <person name="Probst A.J."/>
            <person name="Thomas B.C."/>
            <person name="Singh A."/>
            <person name="Wilkins M.J."/>
            <person name="Karaoz U."/>
            <person name="Brodie E.L."/>
            <person name="Williams K.H."/>
            <person name="Hubbard S.S."/>
            <person name="Banfield J.F."/>
        </authorList>
    </citation>
    <scope>NUCLEOTIDE SEQUENCE [LARGE SCALE GENOMIC DNA]</scope>
</reference>
<feature type="binding site" evidence="2">
    <location>
        <position position="15"/>
    </location>
    <ligand>
        <name>Mg(2+)</name>
        <dbReference type="ChEBI" id="CHEBI:18420"/>
    </ligand>
</feature>
<dbReference type="PROSITE" id="PS01066">
    <property type="entry name" value="UPP_SYNTHASE"/>
    <property type="match status" value="1"/>
</dbReference>
<dbReference type="GO" id="GO:0000287">
    <property type="term" value="F:magnesium ion binding"/>
    <property type="evidence" value="ECO:0007669"/>
    <property type="project" value="UniProtKB-UniRule"/>
</dbReference>
<dbReference type="NCBIfam" id="TIGR00055">
    <property type="entry name" value="uppS"/>
    <property type="match status" value="1"/>
</dbReference>
<dbReference type="Pfam" id="PF01255">
    <property type="entry name" value="Prenyltransf"/>
    <property type="match status" value="1"/>
</dbReference>
<feature type="binding site" evidence="2">
    <location>
        <begin position="16"/>
        <end position="19"/>
    </location>
    <ligand>
        <name>substrate</name>
    </ligand>
</feature>
<comment type="similarity">
    <text evidence="2">Belongs to the UPP synthase family.</text>
</comment>
<dbReference type="EC" id="2.5.1.-" evidence="2"/>
<dbReference type="PANTHER" id="PTHR10291">
    <property type="entry name" value="DEHYDRODOLICHYL DIPHOSPHATE SYNTHASE FAMILY MEMBER"/>
    <property type="match status" value="1"/>
</dbReference>
<dbReference type="Proteomes" id="UP000179230">
    <property type="component" value="Unassembled WGS sequence"/>
</dbReference>
<comment type="subunit">
    <text evidence="2">Homodimer.</text>
</comment>
<comment type="function">
    <text evidence="2">Catalyzes the condensation of isopentenyl diphosphate (IPP) with allylic pyrophosphates generating different type of terpenoids.</text>
</comment>
<evidence type="ECO:0000313" key="4">
    <source>
        <dbReference type="Proteomes" id="UP000179230"/>
    </source>
</evidence>
<organism evidence="3 4">
    <name type="scientific">Candidatus Kaiserbacteria bacterium RIFOXYD1_FULL_42_15</name>
    <dbReference type="NCBI Taxonomy" id="1798532"/>
    <lineage>
        <taxon>Bacteria</taxon>
        <taxon>Candidatus Kaiseribacteriota</taxon>
    </lineage>
</organism>
<feature type="binding site" evidence="2">
    <location>
        <position position="32"/>
    </location>
    <ligand>
        <name>substrate</name>
    </ligand>
</feature>
<feature type="active site" description="Proton acceptor" evidence="2">
    <location>
        <position position="63"/>
    </location>
</feature>
<dbReference type="GO" id="GO:0016094">
    <property type="term" value="P:polyprenol biosynthetic process"/>
    <property type="evidence" value="ECO:0007669"/>
    <property type="project" value="TreeGrafter"/>
</dbReference>
<comment type="caution">
    <text evidence="2">Lacks conserved residue(s) required for the propagation of feature annotation.</text>
</comment>
<evidence type="ECO:0000256" key="1">
    <source>
        <dbReference type="ARBA" id="ARBA00022679"/>
    </source>
</evidence>
<dbReference type="InterPro" id="IPR036424">
    <property type="entry name" value="UPP_synth-like_sf"/>
</dbReference>
<dbReference type="EMBL" id="MFMT01000005">
    <property type="protein sequence ID" value="OGG89168.1"/>
    <property type="molecule type" value="Genomic_DNA"/>
</dbReference>
<feature type="binding site" evidence="2">
    <location>
        <position position="66"/>
    </location>
    <ligand>
        <name>substrate</name>
    </ligand>
</feature>
<name>A0A1F6FTK8_9BACT</name>
<keyword evidence="1 2" id="KW-0808">Transferase</keyword>
<feature type="binding site" evidence="2">
    <location>
        <position position="195"/>
    </location>
    <ligand>
        <name>Mg(2+)</name>
        <dbReference type="ChEBI" id="CHEBI:18420"/>
    </ligand>
</feature>
<feature type="binding site" evidence="2">
    <location>
        <begin position="60"/>
        <end position="62"/>
    </location>
    <ligand>
        <name>substrate</name>
    </ligand>
</feature>
<evidence type="ECO:0000256" key="2">
    <source>
        <dbReference type="HAMAP-Rule" id="MF_01139"/>
    </source>
</evidence>
<dbReference type="AlphaFoldDB" id="A0A1F6FTK8"/>
<feature type="binding site" evidence="2">
    <location>
        <position position="20"/>
    </location>
    <ligand>
        <name>substrate</name>
    </ligand>
</feature>
<keyword evidence="2" id="KW-0479">Metal-binding</keyword>
<feature type="binding site" evidence="2">
    <location>
        <position position="176"/>
    </location>
    <ligand>
        <name>substrate</name>
    </ligand>
</feature>
<gene>
    <name evidence="3" type="ORF">A2592_00490</name>
</gene>
<dbReference type="SUPFAM" id="SSF64005">
    <property type="entry name" value="Undecaprenyl diphosphate synthase"/>
    <property type="match status" value="1"/>
</dbReference>
<feature type="binding site" evidence="2">
    <location>
        <begin position="182"/>
        <end position="184"/>
    </location>
    <ligand>
        <name>substrate</name>
    </ligand>
</feature>
<dbReference type="InterPro" id="IPR018520">
    <property type="entry name" value="UPP_synth-like_CS"/>
</dbReference>